<dbReference type="Proteomes" id="UP000631114">
    <property type="component" value="Unassembled WGS sequence"/>
</dbReference>
<feature type="compositionally biased region" description="Basic and acidic residues" evidence="1">
    <location>
        <begin position="126"/>
        <end position="165"/>
    </location>
</feature>
<organism evidence="2 3">
    <name type="scientific">Coptis chinensis</name>
    <dbReference type="NCBI Taxonomy" id="261450"/>
    <lineage>
        <taxon>Eukaryota</taxon>
        <taxon>Viridiplantae</taxon>
        <taxon>Streptophyta</taxon>
        <taxon>Embryophyta</taxon>
        <taxon>Tracheophyta</taxon>
        <taxon>Spermatophyta</taxon>
        <taxon>Magnoliopsida</taxon>
        <taxon>Ranunculales</taxon>
        <taxon>Ranunculaceae</taxon>
        <taxon>Coptidoideae</taxon>
        <taxon>Coptis</taxon>
    </lineage>
</organism>
<evidence type="ECO:0000256" key="1">
    <source>
        <dbReference type="SAM" id="MobiDB-lite"/>
    </source>
</evidence>
<reference evidence="2 3" key="1">
    <citation type="submission" date="2020-10" db="EMBL/GenBank/DDBJ databases">
        <title>The Coptis chinensis genome and diversification of protoberbering-type alkaloids.</title>
        <authorList>
            <person name="Wang B."/>
            <person name="Shu S."/>
            <person name="Song C."/>
            <person name="Liu Y."/>
        </authorList>
    </citation>
    <scope>NUCLEOTIDE SEQUENCE [LARGE SCALE GENOMIC DNA]</scope>
    <source>
        <strain evidence="2">HL-2020</strain>
        <tissue evidence="2">Leaf</tissue>
    </source>
</reference>
<proteinExistence type="predicted"/>
<sequence>MIELNKKWDGNKIRVVYDEKGRPNNRVVRRKLVGMEGALARSKVPLSEFETWHDLPEPLRDDLWEAMQKEEFGSSVEHDDRSVKWLRARQKKNGEFVNDATMEIAERIVEDGDTLSKMLPNLEISTPKEGDGDFDAPEKASNDKKSNKQEEKHDLLGSEKARKDNKGKQIKDFGVVAKSKKALPNFEISTPQETLDEMERSIREYGDILDNTMESSDNIVIPIERELFGEEIELGHFSIEKSDLLDICSMDWLSVSCMTTYMKYLYGSFMSSQERYTFANPSNFTNYGNDDGEKVQHLQY</sequence>
<accession>A0A835LFG1</accession>
<comment type="caution">
    <text evidence="2">The sequence shown here is derived from an EMBL/GenBank/DDBJ whole genome shotgun (WGS) entry which is preliminary data.</text>
</comment>
<name>A0A835LFG1_9MAGN</name>
<gene>
    <name evidence="2" type="ORF">IFM89_024176</name>
</gene>
<dbReference type="AlphaFoldDB" id="A0A835LFG1"/>
<feature type="region of interest" description="Disordered" evidence="1">
    <location>
        <begin position="123"/>
        <end position="165"/>
    </location>
</feature>
<evidence type="ECO:0000313" key="3">
    <source>
        <dbReference type="Proteomes" id="UP000631114"/>
    </source>
</evidence>
<keyword evidence="3" id="KW-1185">Reference proteome</keyword>
<protein>
    <submittedName>
        <fullName evidence="2">Uncharacterized protein</fullName>
    </submittedName>
</protein>
<dbReference type="EMBL" id="JADFTS010000008">
    <property type="protein sequence ID" value="KAF9593558.1"/>
    <property type="molecule type" value="Genomic_DNA"/>
</dbReference>
<evidence type="ECO:0000313" key="2">
    <source>
        <dbReference type="EMBL" id="KAF9593558.1"/>
    </source>
</evidence>